<accession>A0ACB8B4K0</accession>
<organism evidence="1 2">
    <name type="scientific">Leucogyrophana mollusca</name>
    <dbReference type="NCBI Taxonomy" id="85980"/>
    <lineage>
        <taxon>Eukaryota</taxon>
        <taxon>Fungi</taxon>
        <taxon>Dikarya</taxon>
        <taxon>Basidiomycota</taxon>
        <taxon>Agaricomycotina</taxon>
        <taxon>Agaricomycetes</taxon>
        <taxon>Agaricomycetidae</taxon>
        <taxon>Boletales</taxon>
        <taxon>Boletales incertae sedis</taxon>
        <taxon>Leucogyrophana</taxon>
    </lineage>
</organism>
<protein>
    <submittedName>
        <fullName evidence="1">Uncharacterized protein</fullName>
    </submittedName>
</protein>
<sequence length="136" mass="14707">MGSAGHLAPLSAHHGASCGAGSIGAPADCQIVPGGLCSDKSAFRKWRYTQGHTLQCICMPHSQRVPALVNNQHPLVFFIQSFPSYNQRDPRHPGATAKARQKLSTASVTDIETATIRINQPYILETQRPTGLLWCS</sequence>
<proteinExistence type="predicted"/>
<dbReference type="EMBL" id="MU266588">
    <property type="protein sequence ID" value="KAH7920322.1"/>
    <property type="molecule type" value="Genomic_DNA"/>
</dbReference>
<name>A0ACB8B4K0_9AGAM</name>
<dbReference type="Proteomes" id="UP000790709">
    <property type="component" value="Unassembled WGS sequence"/>
</dbReference>
<keyword evidence="2" id="KW-1185">Reference proteome</keyword>
<comment type="caution">
    <text evidence="1">The sequence shown here is derived from an EMBL/GenBank/DDBJ whole genome shotgun (WGS) entry which is preliminary data.</text>
</comment>
<reference evidence="1" key="1">
    <citation type="journal article" date="2021" name="New Phytol.">
        <title>Evolutionary innovations through gain and loss of genes in the ectomycorrhizal Boletales.</title>
        <authorList>
            <person name="Wu G."/>
            <person name="Miyauchi S."/>
            <person name="Morin E."/>
            <person name="Kuo A."/>
            <person name="Drula E."/>
            <person name="Varga T."/>
            <person name="Kohler A."/>
            <person name="Feng B."/>
            <person name="Cao Y."/>
            <person name="Lipzen A."/>
            <person name="Daum C."/>
            <person name="Hundley H."/>
            <person name="Pangilinan J."/>
            <person name="Johnson J."/>
            <person name="Barry K."/>
            <person name="LaButti K."/>
            <person name="Ng V."/>
            <person name="Ahrendt S."/>
            <person name="Min B."/>
            <person name="Choi I.G."/>
            <person name="Park H."/>
            <person name="Plett J.M."/>
            <person name="Magnuson J."/>
            <person name="Spatafora J.W."/>
            <person name="Nagy L.G."/>
            <person name="Henrissat B."/>
            <person name="Grigoriev I.V."/>
            <person name="Yang Z.L."/>
            <person name="Xu J."/>
            <person name="Martin F.M."/>
        </authorList>
    </citation>
    <scope>NUCLEOTIDE SEQUENCE</scope>
    <source>
        <strain evidence="1">KUC20120723A-06</strain>
    </source>
</reference>
<gene>
    <name evidence="1" type="ORF">BV22DRAFT_1039971</name>
</gene>
<evidence type="ECO:0000313" key="2">
    <source>
        <dbReference type="Proteomes" id="UP000790709"/>
    </source>
</evidence>
<evidence type="ECO:0000313" key="1">
    <source>
        <dbReference type="EMBL" id="KAH7920322.1"/>
    </source>
</evidence>